<sequence>METKTTYYKYCLVSQCKSTTVQTPDKIFLRLPEDKNRRKKWLRACRRNEKEIAQNSKALHVCEDHFNVTRRKDMDNYIKFKLMGGQKKMKPEVVPHIFNCQPDRKRTFTQAPRPLSEKRARRKIIDDALASTSTTPYDNLENDQPDHDIQLSESCNKEKQFFNTNNVATQTCFKFRSKNIQCCIHSGITVGLSPMKTITTEVACSPIKIIPLRLSPVLSLCESLTSRESADKSYIASDYSLSDEDEELERDDKRNFQIISLKCTLTKLKNRPRLYMGIPDFAYYIFQLLEKYCKIETMNIF</sequence>
<keyword evidence="8" id="KW-1185">Reference proteome</keyword>
<dbReference type="InterPro" id="IPR006612">
    <property type="entry name" value="THAP_Znf"/>
</dbReference>
<organism evidence="7 8">
    <name type="scientific">Hypothenemus hampei</name>
    <name type="common">Coffee berry borer</name>
    <dbReference type="NCBI Taxonomy" id="57062"/>
    <lineage>
        <taxon>Eukaryota</taxon>
        <taxon>Metazoa</taxon>
        <taxon>Ecdysozoa</taxon>
        <taxon>Arthropoda</taxon>
        <taxon>Hexapoda</taxon>
        <taxon>Insecta</taxon>
        <taxon>Pterygota</taxon>
        <taxon>Neoptera</taxon>
        <taxon>Endopterygota</taxon>
        <taxon>Coleoptera</taxon>
        <taxon>Polyphaga</taxon>
        <taxon>Cucujiformia</taxon>
        <taxon>Curculionidae</taxon>
        <taxon>Scolytinae</taxon>
        <taxon>Hypothenemus</taxon>
    </lineage>
</organism>
<dbReference type="Pfam" id="PF05485">
    <property type="entry name" value="THAP"/>
    <property type="match status" value="1"/>
</dbReference>
<evidence type="ECO:0000256" key="1">
    <source>
        <dbReference type="ARBA" id="ARBA00022723"/>
    </source>
</evidence>
<evidence type="ECO:0000256" key="5">
    <source>
        <dbReference type="PROSITE-ProRule" id="PRU00309"/>
    </source>
</evidence>
<evidence type="ECO:0000256" key="4">
    <source>
        <dbReference type="ARBA" id="ARBA00023125"/>
    </source>
</evidence>
<dbReference type="PANTHER" id="PTHR46927:SF3">
    <property type="entry name" value="THAP-TYPE DOMAIN-CONTAINING PROTEIN"/>
    <property type="match status" value="1"/>
</dbReference>
<gene>
    <name evidence="7" type="ORF">ABEB36_015058</name>
</gene>
<dbReference type="GO" id="GO:0003677">
    <property type="term" value="F:DNA binding"/>
    <property type="evidence" value="ECO:0007669"/>
    <property type="project" value="UniProtKB-UniRule"/>
</dbReference>
<dbReference type="PANTHER" id="PTHR46927">
    <property type="entry name" value="AGAP005574-PA"/>
    <property type="match status" value="1"/>
</dbReference>
<evidence type="ECO:0000256" key="2">
    <source>
        <dbReference type="ARBA" id="ARBA00022771"/>
    </source>
</evidence>
<keyword evidence="4 5" id="KW-0238">DNA-binding</keyword>
<dbReference type="SMART" id="SM00980">
    <property type="entry name" value="THAP"/>
    <property type="match status" value="1"/>
</dbReference>
<dbReference type="EMBL" id="JBDJPC010000015">
    <property type="protein sequence ID" value="KAL1488100.1"/>
    <property type="molecule type" value="Genomic_DNA"/>
</dbReference>
<evidence type="ECO:0000256" key="3">
    <source>
        <dbReference type="ARBA" id="ARBA00022833"/>
    </source>
</evidence>
<dbReference type="SMART" id="SM00692">
    <property type="entry name" value="DM3"/>
    <property type="match status" value="1"/>
</dbReference>
<protein>
    <recommendedName>
        <fullName evidence="6">THAP-type domain-containing protein</fullName>
    </recommendedName>
</protein>
<dbReference type="SUPFAM" id="SSF57716">
    <property type="entry name" value="Glucocorticoid receptor-like (DNA-binding domain)"/>
    <property type="match status" value="1"/>
</dbReference>
<dbReference type="AlphaFoldDB" id="A0ABD1E0J9"/>
<name>A0ABD1E0J9_HYPHA</name>
<dbReference type="InterPro" id="IPR052224">
    <property type="entry name" value="THAP_domain_protein"/>
</dbReference>
<evidence type="ECO:0000313" key="8">
    <source>
        <dbReference type="Proteomes" id="UP001566132"/>
    </source>
</evidence>
<evidence type="ECO:0000259" key="6">
    <source>
        <dbReference type="PROSITE" id="PS50950"/>
    </source>
</evidence>
<keyword evidence="2 5" id="KW-0863">Zinc-finger</keyword>
<keyword evidence="3" id="KW-0862">Zinc</keyword>
<evidence type="ECO:0000313" key="7">
    <source>
        <dbReference type="EMBL" id="KAL1488100.1"/>
    </source>
</evidence>
<feature type="domain" description="THAP-type" evidence="6">
    <location>
        <begin position="7"/>
        <end position="98"/>
    </location>
</feature>
<dbReference type="Proteomes" id="UP001566132">
    <property type="component" value="Unassembled WGS sequence"/>
</dbReference>
<dbReference type="GO" id="GO:0008270">
    <property type="term" value="F:zinc ion binding"/>
    <property type="evidence" value="ECO:0007669"/>
    <property type="project" value="UniProtKB-KW"/>
</dbReference>
<reference evidence="7 8" key="1">
    <citation type="submission" date="2024-05" db="EMBL/GenBank/DDBJ databases">
        <title>Genetic variation in Jamaican populations of the coffee berry borer (Hypothenemus hampei).</title>
        <authorList>
            <person name="Errbii M."/>
            <person name="Myrie A."/>
        </authorList>
    </citation>
    <scope>NUCLEOTIDE SEQUENCE [LARGE SCALE GENOMIC DNA]</scope>
    <source>
        <strain evidence="7">JA-Hopewell-2020-01-JO</strain>
        <tissue evidence="7">Whole body</tissue>
    </source>
</reference>
<keyword evidence="1" id="KW-0479">Metal-binding</keyword>
<dbReference type="PROSITE" id="PS50950">
    <property type="entry name" value="ZF_THAP"/>
    <property type="match status" value="1"/>
</dbReference>
<proteinExistence type="predicted"/>
<accession>A0ABD1E0J9</accession>
<comment type="caution">
    <text evidence="7">The sequence shown here is derived from an EMBL/GenBank/DDBJ whole genome shotgun (WGS) entry which is preliminary data.</text>
</comment>